<comment type="caution">
    <text evidence="1">The sequence shown here is derived from an EMBL/GenBank/DDBJ whole genome shotgun (WGS) entry which is preliminary data.</text>
</comment>
<keyword evidence="2" id="KW-1185">Reference proteome</keyword>
<dbReference type="Proteomes" id="UP000805193">
    <property type="component" value="Unassembled WGS sequence"/>
</dbReference>
<proteinExistence type="predicted"/>
<sequence length="68" mass="7965">MVWPARKNLNADLVSYYEVRSELSVVDGLLLRSERVVNPTRLTAAFVQNAYEYHPGIVKTKRRLREKF</sequence>
<accession>A0AC60R016</accession>
<evidence type="ECO:0000313" key="1">
    <source>
        <dbReference type="EMBL" id="KAG0445285.1"/>
    </source>
</evidence>
<dbReference type="EMBL" id="JABSTQ010000620">
    <property type="protein sequence ID" value="KAG0445285.1"/>
    <property type="molecule type" value="Genomic_DNA"/>
</dbReference>
<reference evidence="1 2" key="1">
    <citation type="journal article" date="2020" name="Cell">
        <title>Large-Scale Comparative Analyses of Tick Genomes Elucidate Their Genetic Diversity and Vector Capacities.</title>
        <authorList>
            <consortium name="Tick Genome and Microbiome Consortium (TIGMIC)"/>
            <person name="Jia N."/>
            <person name="Wang J."/>
            <person name="Shi W."/>
            <person name="Du L."/>
            <person name="Sun Y."/>
            <person name="Zhan W."/>
            <person name="Jiang J.F."/>
            <person name="Wang Q."/>
            <person name="Zhang B."/>
            <person name="Ji P."/>
            <person name="Bell-Sakyi L."/>
            <person name="Cui X.M."/>
            <person name="Yuan T.T."/>
            <person name="Jiang B.G."/>
            <person name="Yang W.F."/>
            <person name="Lam T.T."/>
            <person name="Chang Q.C."/>
            <person name="Ding S.J."/>
            <person name="Wang X.J."/>
            <person name="Zhu J.G."/>
            <person name="Ruan X.D."/>
            <person name="Zhao L."/>
            <person name="Wei J.T."/>
            <person name="Ye R.Z."/>
            <person name="Que T.C."/>
            <person name="Du C.H."/>
            <person name="Zhou Y.H."/>
            <person name="Cheng J.X."/>
            <person name="Dai P.F."/>
            <person name="Guo W.B."/>
            <person name="Han X.H."/>
            <person name="Huang E.J."/>
            <person name="Li L.F."/>
            <person name="Wei W."/>
            <person name="Gao Y.C."/>
            <person name="Liu J.Z."/>
            <person name="Shao H.Z."/>
            <person name="Wang X."/>
            <person name="Wang C.C."/>
            <person name="Yang T.C."/>
            <person name="Huo Q.B."/>
            <person name="Li W."/>
            <person name="Chen H.Y."/>
            <person name="Chen S.E."/>
            <person name="Zhou L.G."/>
            <person name="Ni X.B."/>
            <person name="Tian J.H."/>
            <person name="Sheng Y."/>
            <person name="Liu T."/>
            <person name="Pan Y.S."/>
            <person name="Xia L.Y."/>
            <person name="Li J."/>
            <person name="Zhao F."/>
            <person name="Cao W.C."/>
        </authorList>
    </citation>
    <scope>NUCLEOTIDE SEQUENCE [LARGE SCALE GENOMIC DNA]</scope>
    <source>
        <strain evidence="1">Iper-2018</strain>
    </source>
</reference>
<evidence type="ECO:0000313" key="2">
    <source>
        <dbReference type="Proteomes" id="UP000805193"/>
    </source>
</evidence>
<gene>
    <name evidence="1" type="ORF">HPB47_017311</name>
</gene>
<organism evidence="1 2">
    <name type="scientific">Ixodes persulcatus</name>
    <name type="common">Taiga tick</name>
    <dbReference type="NCBI Taxonomy" id="34615"/>
    <lineage>
        <taxon>Eukaryota</taxon>
        <taxon>Metazoa</taxon>
        <taxon>Ecdysozoa</taxon>
        <taxon>Arthropoda</taxon>
        <taxon>Chelicerata</taxon>
        <taxon>Arachnida</taxon>
        <taxon>Acari</taxon>
        <taxon>Parasitiformes</taxon>
        <taxon>Ixodida</taxon>
        <taxon>Ixodoidea</taxon>
        <taxon>Ixodidae</taxon>
        <taxon>Ixodinae</taxon>
        <taxon>Ixodes</taxon>
    </lineage>
</organism>
<name>A0AC60R016_IXOPE</name>
<feature type="non-terminal residue" evidence="1">
    <location>
        <position position="68"/>
    </location>
</feature>
<protein>
    <submittedName>
        <fullName evidence="1">Uncharacterized protein</fullName>
    </submittedName>
</protein>